<dbReference type="GO" id="GO:0045055">
    <property type="term" value="P:regulated exocytosis"/>
    <property type="evidence" value="ECO:0007669"/>
    <property type="project" value="TreeGrafter"/>
</dbReference>
<dbReference type="InterPro" id="IPR019018">
    <property type="entry name" value="Rab-bd_FIP-RBD"/>
</dbReference>
<gene>
    <name evidence="9" type="primary">LOC115368587</name>
</gene>
<feature type="region of interest" description="Disordered" evidence="6">
    <location>
        <begin position="195"/>
        <end position="229"/>
    </location>
</feature>
<dbReference type="GeneTree" id="ENSGT00940000159649"/>
<feature type="region of interest" description="Disordered" evidence="6">
    <location>
        <begin position="1303"/>
        <end position="1330"/>
    </location>
</feature>
<evidence type="ECO:0000256" key="2">
    <source>
        <dbReference type="ARBA" id="ARBA00022448"/>
    </source>
</evidence>
<keyword evidence="3" id="KW-0597">Phosphoprotein</keyword>
<dbReference type="PANTHER" id="PTHR15746">
    <property type="entry name" value="RAB11-RELATED"/>
    <property type="match status" value="1"/>
</dbReference>
<dbReference type="GO" id="GO:0055037">
    <property type="term" value="C:recycling endosome"/>
    <property type="evidence" value="ECO:0007669"/>
    <property type="project" value="UniProtKB-SubCell"/>
</dbReference>
<evidence type="ECO:0008006" key="11">
    <source>
        <dbReference type="Google" id="ProtNLM"/>
    </source>
</evidence>
<evidence type="ECO:0000256" key="3">
    <source>
        <dbReference type="ARBA" id="ARBA00022553"/>
    </source>
</evidence>
<evidence type="ECO:0000259" key="8">
    <source>
        <dbReference type="PROSITE" id="PS51511"/>
    </source>
</evidence>
<feature type="domain" description="FIP-RBD" evidence="8">
    <location>
        <begin position="1431"/>
        <end position="1493"/>
    </location>
</feature>
<evidence type="ECO:0000313" key="9">
    <source>
        <dbReference type="Ensembl" id="ENSMMDP00005049271.1"/>
    </source>
</evidence>
<feature type="region of interest" description="Disordered" evidence="6">
    <location>
        <begin position="315"/>
        <end position="781"/>
    </location>
</feature>
<feature type="compositionally biased region" description="Low complexity" evidence="6">
    <location>
        <begin position="320"/>
        <end position="335"/>
    </location>
</feature>
<keyword evidence="4" id="KW-0967">Endosome</keyword>
<evidence type="ECO:0000256" key="5">
    <source>
        <dbReference type="ARBA" id="ARBA00022927"/>
    </source>
</evidence>
<feature type="domain" description="C2" evidence="7">
    <location>
        <begin position="1"/>
        <end position="119"/>
    </location>
</feature>
<keyword evidence="5" id="KW-0653">Protein transport</keyword>
<dbReference type="InterPro" id="IPR037245">
    <property type="entry name" value="FIP-RBD_C_sf"/>
</dbReference>
<feature type="region of interest" description="Disordered" evidence="6">
    <location>
        <begin position="274"/>
        <end position="296"/>
    </location>
</feature>
<feature type="compositionally biased region" description="Polar residues" evidence="6">
    <location>
        <begin position="1262"/>
        <end position="1285"/>
    </location>
</feature>
<reference evidence="9" key="3">
    <citation type="submission" date="2025-09" db="UniProtKB">
        <authorList>
            <consortium name="Ensembl"/>
        </authorList>
    </citation>
    <scope>IDENTIFICATION</scope>
</reference>
<dbReference type="Pfam" id="PF00168">
    <property type="entry name" value="C2"/>
    <property type="match status" value="1"/>
</dbReference>
<dbReference type="Gene3D" id="1.20.5.2440">
    <property type="match status" value="1"/>
</dbReference>
<feature type="region of interest" description="Disordered" evidence="6">
    <location>
        <begin position="807"/>
        <end position="1043"/>
    </location>
</feature>
<dbReference type="SMART" id="SM00239">
    <property type="entry name" value="C2"/>
    <property type="match status" value="1"/>
</dbReference>
<feature type="region of interest" description="Disordered" evidence="6">
    <location>
        <begin position="1252"/>
        <end position="1287"/>
    </location>
</feature>
<feature type="compositionally biased region" description="Low complexity" evidence="6">
    <location>
        <begin position="275"/>
        <end position="289"/>
    </location>
</feature>
<evidence type="ECO:0000259" key="7">
    <source>
        <dbReference type="PROSITE" id="PS50004"/>
    </source>
</evidence>
<dbReference type="InterPro" id="IPR037789">
    <property type="entry name" value="FIP_classI"/>
</dbReference>
<dbReference type="InterPro" id="IPR000008">
    <property type="entry name" value="C2_dom"/>
</dbReference>
<feature type="compositionally biased region" description="Basic and acidic residues" evidence="6">
    <location>
        <begin position="365"/>
        <end position="376"/>
    </location>
</feature>
<feature type="compositionally biased region" description="Polar residues" evidence="6">
    <location>
        <begin position="1198"/>
        <end position="1209"/>
    </location>
</feature>
<reference evidence="9" key="1">
    <citation type="submission" date="2019-06" db="EMBL/GenBank/DDBJ databases">
        <authorList>
            <consortium name="Wellcome Sanger Institute Data Sharing"/>
        </authorList>
    </citation>
    <scope>NUCLEOTIDE SEQUENCE [LARGE SCALE GENOMIC DNA]</scope>
</reference>
<dbReference type="FunFam" id="2.60.40.150:FF:000070">
    <property type="entry name" value="rab11 family-interacting protein 2 isoform X1"/>
    <property type="match status" value="1"/>
</dbReference>
<accession>A0A668AU17</accession>
<evidence type="ECO:0000256" key="1">
    <source>
        <dbReference type="ARBA" id="ARBA00004172"/>
    </source>
</evidence>
<dbReference type="Proteomes" id="UP000472263">
    <property type="component" value="Chromosome 12"/>
</dbReference>
<feature type="compositionally biased region" description="Polar residues" evidence="6">
    <location>
        <begin position="1144"/>
        <end position="1191"/>
    </location>
</feature>
<feature type="compositionally biased region" description="Acidic residues" evidence="6">
    <location>
        <begin position="195"/>
        <end position="206"/>
    </location>
</feature>
<comment type="subcellular location">
    <subcellularLocation>
        <location evidence="1">Recycling endosome</location>
    </subcellularLocation>
</comment>
<keyword evidence="10" id="KW-1185">Reference proteome</keyword>
<dbReference type="PROSITE" id="PS50004">
    <property type="entry name" value="C2"/>
    <property type="match status" value="1"/>
</dbReference>
<dbReference type="SUPFAM" id="SSF49562">
    <property type="entry name" value="C2 domain (Calcium/lipid-binding domain, CaLB)"/>
    <property type="match status" value="1"/>
</dbReference>
<dbReference type="InParanoid" id="A0A668AU17"/>
<feature type="compositionally biased region" description="Polar residues" evidence="6">
    <location>
        <begin position="1024"/>
        <end position="1037"/>
    </location>
</feature>
<dbReference type="Gene3D" id="2.60.40.150">
    <property type="entry name" value="C2 domain"/>
    <property type="match status" value="1"/>
</dbReference>
<sequence>MSLAAQSQQWCPTSVQVAVLQARGLRIKGKNGTNDAYAVMQVAKEKYATSVVQKSVAPMWEEEAVFDLPPVHPGGSESCTLHITVLHRALMGPDKLLGQAAINLWELSEDKPRNKTEWFKLLGKTGKVDRDRGEVLMDIQFMRNNKTASMFDLSATGKPRSRLGKFKDKVQGKKREDLSVASSTMVPSVLQVLTDSEEEGTGDSFDENAAGKGEKKKKHKFKSLLSPKSNLQRNMSQSMCVLPEKNSTVSGSISSGLNVDASGGKKKFRFMIHKSSGSSESSGSQGTLSVPGRPKEGTVEQSKLCINGSHIYCEEPQPRSFRTSSNLSLSSSGHSSMKEICRTQTHKNSGTSVDSFRTQKQHSPWTEEEHSSRAAEEEMFEEEEVRLEEDKKRREELERIRMEGTRAEVERKKRQEEEERVRKQKEENERLAEKKRRLEEEEWKRIQDEEKNRQEQEMRMEKERFEEERKSRQEEEDRHRNEEEERKRLAEERRRLEEEERRRIEKEEKNRKEQEKMRMEKERAEEERKRRQEEEDRLREREEERKRLAEELKRLEEEERRIEEEERIQKEEQEKMRLESKRAEEEIKRRQEEEEKVKKQKEENERLAEKKRRLEEEEWKRIQDEEKNRQEQEMMRMEKERFEEERKGRQEEEDRHRNEEEERKRLAEERRRLEEEERRRIEEEEKNRKEQEKMRMEKERAEEEEKMRQEEEDRLRNEEEERKRLAEERRRLEEEERRRIEKEEKNRKEQEKMRMEKERAEEERKRRQEEEDRLREKEEERKRLAEELKRLEEEERRRIEEEERIQKEEQERMRLESKRAEEEIKRRQEEEEKVKKQKEENERLGEKKRRLEEEEWKRIQDEEKNRQEQEKEEAREEKKRSEEEKTGREEEEISKMEKERVEETWKWRQEEEERARKQEEEKKSLTEERRRLGEERKRIEEEEKMRCEEDERIRKQKEENDRLAEETRRLEEQEKLREEKNKMKEERRLKDAEDRQKQVEGKKRLRKEEEEREERETAGEVEESNNPFTEVTSTNPFDDNYCTDVFEETGSSAGGAHSTTARVSTVQLRCHSTASLVGSKEDLSLKVSIPTNGNNRIRTQWDRQPAPQPPGSNRTERQIQKKQNVSTPVLAQMNKQTRDKDVKTSSVSPLHRSASTTQNTQVMESQSSTQLRNQQEGVLSTSGASRVTKNNKGPAPSRLQSSHVGGNTLKQAGEFGPFCEPKEAWCSDTNQKDSNITCDSVVKQVPVVYGSNPFEDDKSETEVSATNEVTTSGNTNSTDSHSGKSSACVHAGSLNLVPAAQQTPDEAGMSQTKSKSSKMARAPLPPTQKAAPSSILVTQNMDFDLPSKTRHSVTDVDVPDNAVTQGDDPHHNVTAQGSEQVAGRKEDGTPSTSCRLHPVKPLNQEHKPVSVTQAPKDSKYTAILSDGQEKVKVNKAGLKRLYTQLNQEELVSLVIKQESLLLERDKKISELEQYIDNLLVRIMEEKPSILMSSSVNSVKKGL</sequence>
<feature type="region of interest" description="Disordered" evidence="6">
    <location>
        <begin position="1087"/>
        <end position="1209"/>
    </location>
</feature>
<evidence type="ECO:0000256" key="6">
    <source>
        <dbReference type="SAM" id="MobiDB-lite"/>
    </source>
</evidence>
<feature type="compositionally biased region" description="Polar residues" evidence="6">
    <location>
        <begin position="1121"/>
        <end position="1135"/>
    </location>
</feature>
<organism evidence="9 10">
    <name type="scientific">Myripristis murdjan</name>
    <name type="common">pinecone soldierfish</name>
    <dbReference type="NCBI Taxonomy" id="586833"/>
    <lineage>
        <taxon>Eukaryota</taxon>
        <taxon>Metazoa</taxon>
        <taxon>Chordata</taxon>
        <taxon>Craniata</taxon>
        <taxon>Vertebrata</taxon>
        <taxon>Euteleostomi</taxon>
        <taxon>Actinopterygii</taxon>
        <taxon>Neopterygii</taxon>
        <taxon>Teleostei</taxon>
        <taxon>Neoteleostei</taxon>
        <taxon>Acanthomorphata</taxon>
        <taxon>Holocentriformes</taxon>
        <taxon>Holocentridae</taxon>
        <taxon>Myripristis</taxon>
    </lineage>
</organism>
<dbReference type="Pfam" id="PF09457">
    <property type="entry name" value="RBD-FIP"/>
    <property type="match status" value="1"/>
</dbReference>
<name>A0A668AU17_9TELE</name>
<feature type="compositionally biased region" description="Polar residues" evidence="6">
    <location>
        <begin position="1303"/>
        <end position="1314"/>
    </location>
</feature>
<evidence type="ECO:0000256" key="4">
    <source>
        <dbReference type="ARBA" id="ARBA00022753"/>
    </source>
</evidence>
<dbReference type="SUPFAM" id="SSF144270">
    <property type="entry name" value="Eferin C-derminal domain-like"/>
    <property type="match status" value="1"/>
</dbReference>
<dbReference type="GO" id="GO:0031267">
    <property type="term" value="F:small GTPase binding"/>
    <property type="evidence" value="ECO:0007669"/>
    <property type="project" value="InterPro"/>
</dbReference>
<dbReference type="PROSITE" id="PS51511">
    <property type="entry name" value="FIP_RBD"/>
    <property type="match status" value="1"/>
</dbReference>
<feature type="compositionally biased region" description="Basic and acidic residues" evidence="6">
    <location>
        <begin position="807"/>
        <end position="1018"/>
    </location>
</feature>
<proteinExistence type="predicted"/>
<evidence type="ECO:0000313" key="10">
    <source>
        <dbReference type="Proteomes" id="UP000472263"/>
    </source>
</evidence>
<feature type="compositionally biased region" description="Basic and acidic residues" evidence="6">
    <location>
        <begin position="388"/>
        <end position="781"/>
    </location>
</feature>
<dbReference type="PANTHER" id="PTHR15746:SF25">
    <property type="entry name" value="CALPONIN HOMOLOGY DOMAIN-CONTAINING PROTEIN DDB_G0272472 ISOFORM X1"/>
    <property type="match status" value="1"/>
</dbReference>
<reference evidence="9" key="2">
    <citation type="submission" date="2025-08" db="UniProtKB">
        <authorList>
            <consortium name="Ensembl"/>
        </authorList>
    </citation>
    <scope>IDENTIFICATION</scope>
</reference>
<feature type="compositionally biased region" description="Acidic residues" evidence="6">
    <location>
        <begin position="377"/>
        <end position="387"/>
    </location>
</feature>
<dbReference type="GO" id="GO:0015031">
    <property type="term" value="P:protein transport"/>
    <property type="evidence" value="ECO:0007669"/>
    <property type="project" value="UniProtKB-KW"/>
</dbReference>
<feature type="region of interest" description="Disordered" evidence="6">
    <location>
        <begin position="1359"/>
        <end position="1394"/>
    </location>
</feature>
<dbReference type="InterPro" id="IPR035892">
    <property type="entry name" value="C2_domain_sf"/>
</dbReference>
<dbReference type="Ensembl" id="ENSMMDT00005050230.1">
    <property type="protein sequence ID" value="ENSMMDP00005049271.1"/>
    <property type="gene ID" value="ENSMMDG00005022390.1"/>
</dbReference>
<feature type="compositionally biased region" description="Polar residues" evidence="6">
    <location>
        <begin position="1089"/>
        <end position="1098"/>
    </location>
</feature>
<feature type="compositionally biased region" description="Polar residues" evidence="6">
    <location>
        <begin position="342"/>
        <end position="364"/>
    </location>
</feature>
<keyword evidence="2" id="KW-0813">Transport</keyword>
<protein>
    <recommendedName>
        <fullName evidence="11">C2 domain-containing protein</fullName>
    </recommendedName>
</protein>